<dbReference type="Proteomes" id="UP000245639">
    <property type="component" value="Unassembled WGS sequence"/>
</dbReference>
<evidence type="ECO:0000313" key="3">
    <source>
        <dbReference type="EMBL" id="PVZ09359.1"/>
    </source>
</evidence>
<gene>
    <name evidence="3" type="ORF">C8D89_10614</name>
</gene>
<proteinExistence type="predicted"/>
<keyword evidence="4" id="KW-1185">Reference proteome</keyword>
<dbReference type="AlphaFoldDB" id="A0A2U1FB48"/>
<dbReference type="RefSeq" id="WP_116708571.1">
    <property type="nucleotide sequence ID" value="NZ_QEKW01000006.1"/>
</dbReference>
<sequence>MAHEEREVGGASEAGQPSLIWRKSRRSNPNGACVEMARRPDGRIAVRDSKDPSGPVLTYAAAEIAELVDAIKSGEFDDLIA</sequence>
<dbReference type="Pfam" id="PF04149">
    <property type="entry name" value="DUF397"/>
    <property type="match status" value="1"/>
</dbReference>
<dbReference type="EMBL" id="QEKW01000006">
    <property type="protein sequence ID" value="PVZ09359.1"/>
    <property type="molecule type" value="Genomic_DNA"/>
</dbReference>
<dbReference type="InterPro" id="IPR007278">
    <property type="entry name" value="DUF397"/>
</dbReference>
<accession>A0A2U1FB48</accession>
<evidence type="ECO:0000313" key="4">
    <source>
        <dbReference type="Proteomes" id="UP000245639"/>
    </source>
</evidence>
<dbReference type="OrthoDB" id="4558943at2"/>
<feature type="domain" description="DUF397" evidence="2">
    <location>
        <begin position="21"/>
        <end position="72"/>
    </location>
</feature>
<evidence type="ECO:0000256" key="1">
    <source>
        <dbReference type="SAM" id="MobiDB-lite"/>
    </source>
</evidence>
<feature type="region of interest" description="Disordered" evidence="1">
    <location>
        <begin position="1"/>
        <end position="33"/>
    </location>
</feature>
<evidence type="ECO:0000259" key="2">
    <source>
        <dbReference type="Pfam" id="PF04149"/>
    </source>
</evidence>
<organism evidence="3 4">
    <name type="scientific">Actinomycetospora cinnamomea</name>
    <dbReference type="NCBI Taxonomy" id="663609"/>
    <lineage>
        <taxon>Bacteria</taxon>
        <taxon>Bacillati</taxon>
        <taxon>Actinomycetota</taxon>
        <taxon>Actinomycetes</taxon>
        <taxon>Pseudonocardiales</taxon>
        <taxon>Pseudonocardiaceae</taxon>
        <taxon>Actinomycetospora</taxon>
    </lineage>
</organism>
<name>A0A2U1FB48_9PSEU</name>
<comment type="caution">
    <text evidence="3">The sequence shown here is derived from an EMBL/GenBank/DDBJ whole genome shotgun (WGS) entry which is preliminary data.</text>
</comment>
<protein>
    <submittedName>
        <fullName evidence="3">Uncharacterized protein DUF397</fullName>
    </submittedName>
</protein>
<reference evidence="3 4" key="1">
    <citation type="submission" date="2018-04" db="EMBL/GenBank/DDBJ databases">
        <title>Genomic Encyclopedia of Type Strains, Phase IV (KMG-IV): sequencing the most valuable type-strain genomes for metagenomic binning, comparative biology and taxonomic classification.</title>
        <authorList>
            <person name="Goeker M."/>
        </authorList>
    </citation>
    <scope>NUCLEOTIDE SEQUENCE [LARGE SCALE GENOMIC DNA]</scope>
    <source>
        <strain evidence="3 4">DSM 45771</strain>
    </source>
</reference>